<dbReference type="EMBL" id="ADVG01000002">
    <property type="protein sequence ID" value="EFH85593.1"/>
    <property type="molecule type" value="Genomic_DNA"/>
</dbReference>
<name>D6TPH9_KTERA</name>
<proteinExistence type="predicted"/>
<dbReference type="NCBIfam" id="TIGR01764">
    <property type="entry name" value="excise"/>
    <property type="match status" value="1"/>
</dbReference>
<dbReference type="SUPFAM" id="SSF46955">
    <property type="entry name" value="Putative DNA-binding domain"/>
    <property type="match status" value="1"/>
</dbReference>
<dbReference type="GO" id="GO:0003677">
    <property type="term" value="F:DNA binding"/>
    <property type="evidence" value="ECO:0007669"/>
    <property type="project" value="InterPro"/>
</dbReference>
<evidence type="ECO:0000313" key="3">
    <source>
        <dbReference type="Proteomes" id="UP000004508"/>
    </source>
</evidence>
<dbReference type="InterPro" id="IPR010093">
    <property type="entry name" value="SinI_DNA-bd"/>
</dbReference>
<feature type="domain" description="Helix-turn-helix" evidence="1">
    <location>
        <begin position="6"/>
        <end position="55"/>
    </location>
</feature>
<organism evidence="2 3">
    <name type="scientific">Ktedonobacter racemifer DSM 44963</name>
    <dbReference type="NCBI Taxonomy" id="485913"/>
    <lineage>
        <taxon>Bacteria</taxon>
        <taxon>Bacillati</taxon>
        <taxon>Chloroflexota</taxon>
        <taxon>Ktedonobacteria</taxon>
        <taxon>Ktedonobacterales</taxon>
        <taxon>Ktedonobacteraceae</taxon>
        <taxon>Ktedonobacter</taxon>
    </lineage>
</organism>
<dbReference type="Proteomes" id="UP000004508">
    <property type="component" value="Unassembled WGS sequence"/>
</dbReference>
<dbReference type="InParanoid" id="D6TPH9"/>
<reference evidence="2 3" key="1">
    <citation type="journal article" date="2011" name="Stand. Genomic Sci.">
        <title>Non-contiguous finished genome sequence and contextual data of the filamentous soil bacterium Ktedonobacter racemifer type strain (SOSP1-21).</title>
        <authorList>
            <person name="Chang Y.J."/>
            <person name="Land M."/>
            <person name="Hauser L."/>
            <person name="Chertkov O."/>
            <person name="Del Rio T.G."/>
            <person name="Nolan M."/>
            <person name="Copeland A."/>
            <person name="Tice H."/>
            <person name="Cheng J.F."/>
            <person name="Lucas S."/>
            <person name="Han C."/>
            <person name="Goodwin L."/>
            <person name="Pitluck S."/>
            <person name="Ivanova N."/>
            <person name="Ovchinikova G."/>
            <person name="Pati A."/>
            <person name="Chen A."/>
            <person name="Palaniappan K."/>
            <person name="Mavromatis K."/>
            <person name="Liolios K."/>
            <person name="Brettin T."/>
            <person name="Fiebig A."/>
            <person name="Rohde M."/>
            <person name="Abt B."/>
            <person name="Goker M."/>
            <person name="Detter J.C."/>
            <person name="Woyke T."/>
            <person name="Bristow J."/>
            <person name="Eisen J.A."/>
            <person name="Markowitz V."/>
            <person name="Hugenholtz P."/>
            <person name="Kyrpides N.C."/>
            <person name="Klenk H.P."/>
            <person name="Lapidus A."/>
        </authorList>
    </citation>
    <scope>NUCLEOTIDE SEQUENCE [LARGE SCALE GENOMIC DNA]</scope>
    <source>
        <strain evidence="3">DSM 44963</strain>
    </source>
</reference>
<evidence type="ECO:0000313" key="2">
    <source>
        <dbReference type="EMBL" id="EFH85593.1"/>
    </source>
</evidence>
<dbReference type="InterPro" id="IPR009061">
    <property type="entry name" value="DNA-bd_dom_put_sf"/>
</dbReference>
<dbReference type="RefSeq" id="WP_007909225.1">
    <property type="nucleotide sequence ID" value="NZ_ADVG01000002.1"/>
</dbReference>
<accession>D6TPH9</accession>
<dbReference type="AlphaFoldDB" id="D6TPH9"/>
<gene>
    <name evidence="2" type="ORF">Krac_6818</name>
</gene>
<comment type="caution">
    <text evidence="2">The sequence shown here is derived from an EMBL/GenBank/DDBJ whole genome shotgun (WGS) entry which is preliminary data.</text>
</comment>
<keyword evidence="3" id="KW-1185">Reference proteome</keyword>
<protein>
    <submittedName>
        <fullName evidence="2">DNA binding domain protein, excisionase family</fullName>
    </submittedName>
</protein>
<dbReference type="Pfam" id="PF12728">
    <property type="entry name" value="HTH_17"/>
    <property type="match status" value="1"/>
</dbReference>
<dbReference type="OrthoDB" id="5459819at2"/>
<evidence type="ECO:0000259" key="1">
    <source>
        <dbReference type="Pfam" id="PF12728"/>
    </source>
</evidence>
<sequence>MSDKDFLSVEEIAKRLGLKEETIRTYIREGSLSAYRFGNILRVRVDDFEKFVEARKIRRDEGK</sequence>
<dbReference type="InterPro" id="IPR041657">
    <property type="entry name" value="HTH_17"/>
</dbReference>